<proteinExistence type="predicted"/>
<dbReference type="GO" id="GO:0051301">
    <property type="term" value="P:cell division"/>
    <property type="evidence" value="ECO:0007669"/>
    <property type="project" value="UniProtKB-KW"/>
</dbReference>
<keyword evidence="2" id="KW-0132">Cell division</keyword>
<protein>
    <submittedName>
        <fullName evidence="2">Cell division protein FtsZ</fullName>
    </submittedName>
</protein>
<keyword evidence="3" id="KW-1185">Reference proteome</keyword>
<name>A0ABW3ZN51_9RHOB</name>
<sequence length="89" mass="9585">QAAAARARPEGQGASRPAPRAAAAEQDKPRFGINSLINRMTGSGYEAPAAAARRQPPVQSRQTAPVVDHDDEPEDDRIEIPAFLRRQAN</sequence>
<gene>
    <name evidence="2" type="ORF">ACFQ4E_18965</name>
</gene>
<feature type="compositionally biased region" description="Low complexity" evidence="1">
    <location>
        <begin position="14"/>
        <end position="24"/>
    </location>
</feature>
<evidence type="ECO:0000313" key="2">
    <source>
        <dbReference type="EMBL" id="MFD1344520.1"/>
    </source>
</evidence>
<accession>A0ABW3ZN51</accession>
<keyword evidence="2" id="KW-0131">Cell cycle</keyword>
<comment type="caution">
    <text evidence="2">The sequence shown here is derived from an EMBL/GenBank/DDBJ whole genome shotgun (WGS) entry which is preliminary data.</text>
</comment>
<feature type="non-terminal residue" evidence="2">
    <location>
        <position position="1"/>
    </location>
</feature>
<feature type="compositionally biased region" description="Low complexity" evidence="1">
    <location>
        <begin position="47"/>
        <end position="66"/>
    </location>
</feature>
<dbReference type="Proteomes" id="UP001597135">
    <property type="component" value="Unassembled WGS sequence"/>
</dbReference>
<dbReference type="EMBL" id="JBHTMU010000054">
    <property type="protein sequence ID" value="MFD1344520.1"/>
    <property type="molecule type" value="Genomic_DNA"/>
</dbReference>
<evidence type="ECO:0000313" key="3">
    <source>
        <dbReference type="Proteomes" id="UP001597135"/>
    </source>
</evidence>
<feature type="region of interest" description="Disordered" evidence="1">
    <location>
        <begin position="1"/>
        <end position="32"/>
    </location>
</feature>
<feature type="region of interest" description="Disordered" evidence="1">
    <location>
        <begin position="45"/>
        <end position="89"/>
    </location>
</feature>
<reference evidence="3" key="1">
    <citation type="journal article" date="2019" name="Int. J. Syst. Evol. Microbiol.">
        <title>The Global Catalogue of Microorganisms (GCM) 10K type strain sequencing project: providing services to taxonomists for standard genome sequencing and annotation.</title>
        <authorList>
            <consortium name="The Broad Institute Genomics Platform"/>
            <consortium name="The Broad Institute Genome Sequencing Center for Infectious Disease"/>
            <person name="Wu L."/>
            <person name="Ma J."/>
        </authorList>
    </citation>
    <scope>NUCLEOTIDE SEQUENCE [LARGE SCALE GENOMIC DNA]</scope>
    <source>
        <strain evidence="3">CCUG 62953</strain>
    </source>
</reference>
<evidence type="ECO:0000256" key="1">
    <source>
        <dbReference type="SAM" id="MobiDB-lite"/>
    </source>
</evidence>
<organism evidence="2 3">
    <name type="scientific">Litorisediminicola beolgyonensis</name>
    <dbReference type="NCBI Taxonomy" id="1173614"/>
    <lineage>
        <taxon>Bacteria</taxon>
        <taxon>Pseudomonadati</taxon>
        <taxon>Pseudomonadota</taxon>
        <taxon>Alphaproteobacteria</taxon>
        <taxon>Rhodobacterales</taxon>
        <taxon>Paracoccaceae</taxon>
        <taxon>Litorisediminicola</taxon>
    </lineage>
</organism>